<protein>
    <submittedName>
        <fullName evidence="1">Uncharacterized protein</fullName>
    </submittedName>
</protein>
<gene>
    <name evidence="1" type="ORF">ERS008198_02377</name>
</gene>
<dbReference type="EMBL" id="CQPA01000016">
    <property type="protein sequence ID" value="CNU27794.1"/>
    <property type="molecule type" value="Genomic_DNA"/>
</dbReference>
<evidence type="ECO:0000313" key="2">
    <source>
        <dbReference type="Proteomes" id="UP000041314"/>
    </source>
</evidence>
<name>A0A655CRS5_SALET</name>
<organism evidence="1 2">
    <name type="scientific">Salmonella enterica subsp. enterica serovar Bovismorbificans</name>
    <dbReference type="NCBI Taxonomy" id="58097"/>
    <lineage>
        <taxon>Bacteria</taxon>
        <taxon>Pseudomonadati</taxon>
        <taxon>Pseudomonadota</taxon>
        <taxon>Gammaproteobacteria</taxon>
        <taxon>Enterobacterales</taxon>
        <taxon>Enterobacteriaceae</taxon>
        <taxon>Salmonella</taxon>
    </lineage>
</organism>
<proteinExistence type="predicted"/>
<dbReference type="AlphaFoldDB" id="A0A655CRS5"/>
<evidence type="ECO:0000313" key="1">
    <source>
        <dbReference type="EMBL" id="CNU27794.1"/>
    </source>
</evidence>
<sequence>MTNRATNNATQHIATVFIRRQHAIGNQECAGTDVVGDNAQRFITQVGGAGDFRYRFNQRAEQVDVIVRVNVLQYRGNTLQPHTGIYRRFRQWFHRPVSLTVELHKDDVPDLNIAIAVLFRASRRAAPDVVAMIVEDFGARTAGTGVAHLPEVIRCVWRAFIVADTNDTLARDADFFFPDLIGFVVGFIDGDP</sequence>
<dbReference type="AntiFam" id="ANF00074">
    <property type="entry name" value="Shadow ORF (opposite alaS)"/>
</dbReference>
<accession>A0A655CRS5</accession>
<dbReference type="Proteomes" id="UP000041314">
    <property type="component" value="Unassembled WGS sequence"/>
</dbReference>
<reference evidence="1 2" key="1">
    <citation type="submission" date="2015-03" db="EMBL/GenBank/DDBJ databases">
        <authorList>
            <consortium name="Pathogen Informatics"/>
        </authorList>
    </citation>
    <scope>NUCLEOTIDE SEQUENCE [LARGE SCALE GENOMIC DNA]</scope>
    <source>
        <strain evidence="1 2">A1104</strain>
    </source>
</reference>